<dbReference type="PANTHER" id="PTHR22946:SF9">
    <property type="entry name" value="POLYKETIDE TRANSFERASE AF380"/>
    <property type="match status" value="1"/>
</dbReference>
<dbReference type="AlphaFoldDB" id="A0A1F8BBL7"/>
<dbReference type="Proteomes" id="UP000177082">
    <property type="component" value="Unassembled WGS sequence"/>
</dbReference>
<evidence type="ECO:0000313" key="4">
    <source>
        <dbReference type="EMBL" id="OGM61446.1"/>
    </source>
</evidence>
<keyword evidence="2" id="KW-1133">Transmembrane helix</keyword>
<dbReference type="Gene3D" id="3.40.50.1820">
    <property type="entry name" value="alpha/beta hydrolase"/>
    <property type="match status" value="1"/>
</dbReference>
<keyword evidence="1" id="KW-0378">Hydrolase</keyword>
<dbReference type="Pfam" id="PF12146">
    <property type="entry name" value="Hydrolase_4"/>
    <property type="match status" value="1"/>
</dbReference>
<sequence length="344" mass="38489">MAIKTKGFMGVALLILVVVVLIIFLYSPETPQKPVITPTPFPFPFQELTIPSLMARGYESTLANLEKLSDNRNYTSYLTSYKSDGLRVYGLLTIPKTASDDSKFPAIVFVHGYIPPREYQTKVNYVSYVDYLAKNGFVVFKIDLRGHGNSEGESGGAYYSEDYIVDTLSAYSALKSSGFVDPKAIGLWGHSMAGNVVFRSFVVSKDIPAIVIWAGAGYTYTDLQEYMIQDTSYKPPPTGTQRAKERQRLREIYGNFSPDNWFWKQIPATNYLEGVTGAIQIHHAVNDNVVSIEYSRNLNNLLKQTSIVHELNEYQSGGHNLTGSTFNKAMQKTVEFLKNNLSST</sequence>
<keyword evidence="2" id="KW-0812">Transmembrane</keyword>
<dbReference type="EMBL" id="MGHF01000039">
    <property type="protein sequence ID" value="OGM61446.1"/>
    <property type="molecule type" value="Genomic_DNA"/>
</dbReference>
<evidence type="ECO:0000313" key="5">
    <source>
        <dbReference type="Proteomes" id="UP000177082"/>
    </source>
</evidence>
<reference evidence="4 5" key="1">
    <citation type="journal article" date="2016" name="Nat. Commun.">
        <title>Thousands of microbial genomes shed light on interconnected biogeochemical processes in an aquifer system.</title>
        <authorList>
            <person name="Anantharaman K."/>
            <person name="Brown C.T."/>
            <person name="Hug L.A."/>
            <person name="Sharon I."/>
            <person name="Castelle C.J."/>
            <person name="Probst A.J."/>
            <person name="Thomas B.C."/>
            <person name="Singh A."/>
            <person name="Wilkins M.J."/>
            <person name="Karaoz U."/>
            <person name="Brodie E.L."/>
            <person name="Williams K.H."/>
            <person name="Hubbard S.S."/>
            <person name="Banfield J.F."/>
        </authorList>
    </citation>
    <scope>NUCLEOTIDE SEQUENCE [LARGE SCALE GENOMIC DNA]</scope>
</reference>
<dbReference type="InterPro" id="IPR029058">
    <property type="entry name" value="AB_hydrolase_fold"/>
</dbReference>
<organism evidence="4 5">
    <name type="scientific">Candidatus Woesebacteria bacterium RIFCSPLOWO2_01_FULL_39_21</name>
    <dbReference type="NCBI Taxonomy" id="1802519"/>
    <lineage>
        <taxon>Bacteria</taxon>
        <taxon>Candidatus Woeseibacteriota</taxon>
    </lineage>
</organism>
<name>A0A1F8BBL7_9BACT</name>
<evidence type="ECO:0000256" key="1">
    <source>
        <dbReference type="ARBA" id="ARBA00022801"/>
    </source>
</evidence>
<dbReference type="PANTHER" id="PTHR22946">
    <property type="entry name" value="DIENELACTONE HYDROLASE DOMAIN-CONTAINING PROTEIN-RELATED"/>
    <property type="match status" value="1"/>
</dbReference>
<dbReference type="SUPFAM" id="SSF53474">
    <property type="entry name" value="alpha/beta-Hydrolases"/>
    <property type="match status" value="1"/>
</dbReference>
<accession>A0A1F8BBL7</accession>
<proteinExistence type="predicted"/>
<protein>
    <recommendedName>
        <fullName evidence="3">Serine aminopeptidase S33 domain-containing protein</fullName>
    </recommendedName>
</protein>
<evidence type="ECO:0000259" key="3">
    <source>
        <dbReference type="Pfam" id="PF12146"/>
    </source>
</evidence>
<comment type="caution">
    <text evidence="4">The sequence shown here is derived from an EMBL/GenBank/DDBJ whole genome shotgun (WGS) entry which is preliminary data.</text>
</comment>
<feature type="transmembrane region" description="Helical" evidence="2">
    <location>
        <begin position="7"/>
        <end position="26"/>
    </location>
</feature>
<evidence type="ECO:0000256" key="2">
    <source>
        <dbReference type="SAM" id="Phobius"/>
    </source>
</evidence>
<keyword evidence="2" id="KW-0472">Membrane</keyword>
<dbReference type="InterPro" id="IPR050261">
    <property type="entry name" value="FrsA_esterase"/>
</dbReference>
<gene>
    <name evidence="4" type="ORF">A2961_00970</name>
</gene>
<dbReference type="STRING" id="1802519.A2961_00970"/>
<dbReference type="InterPro" id="IPR022742">
    <property type="entry name" value="Hydrolase_4"/>
</dbReference>
<dbReference type="GO" id="GO:0052689">
    <property type="term" value="F:carboxylic ester hydrolase activity"/>
    <property type="evidence" value="ECO:0007669"/>
    <property type="project" value="UniProtKB-ARBA"/>
</dbReference>
<feature type="domain" description="Serine aminopeptidase S33" evidence="3">
    <location>
        <begin position="106"/>
        <end position="207"/>
    </location>
</feature>